<protein>
    <submittedName>
        <fullName evidence="2">Enhanced serine sensitivity protein SseB C-terminal domain-containing protein</fullName>
    </submittedName>
</protein>
<dbReference type="AlphaFoldDB" id="A0A927IF56"/>
<sequence length="268" mass="28576">MRRRAADVSAGESVEVLLRQVSPVRDDRYDRYEALLHALAGAPLLPFLWHGGPDDPDARYARLDVAGHGYVPCATSPRALEASGWNRGHGASTGRDAAHLLYPRHLGLWLDPHGPGGGLGIPWPDLRRLAVGLDRLPAGPLGIGEPTVRAPQFYAQLTHHAQRTPAVRSLRRAWVRPAYGSAFLAIGVDVHEGGPHAGQAAHTALSTVRQAAGALPPGLPVSAVTMSDAHDPVALWLHANARPFFDRDAAATAHHPAPTPGYGHPHAR</sequence>
<proteinExistence type="predicted"/>
<dbReference type="EMBL" id="JACXYU010000016">
    <property type="protein sequence ID" value="MBD3934409.1"/>
    <property type="molecule type" value="Genomic_DNA"/>
</dbReference>
<evidence type="ECO:0000259" key="1">
    <source>
        <dbReference type="Pfam" id="PF14581"/>
    </source>
</evidence>
<keyword evidence="3" id="KW-1185">Reference proteome</keyword>
<evidence type="ECO:0000313" key="3">
    <source>
        <dbReference type="Proteomes" id="UP000632289"/>
    </source>
</evidence>
<name>A0A927IF56_9ACTN</name>
<dbReference type="InterPro" id="IPR027945">
    <property type="entry name" value="SseB_C"/>
</dbReference>
<dbReference type="Proteomes" id="UP000632289">
    <property type="component" value="Unassembled WGS sequence"/>
</dbReference>
<dbReference type="RefSeq" id="WP_191211703.1">
    <property type="nucleotide sequence ID" value="NZ_BAABKL010000001.1"/>
</dbReference>
<dbReference type="Pfam" id="PF14581">
    <property type="entry name" value="SseB_C"/>
    <property type="match status" value="1"/>
</dbReference>
<gene>
    <name evidence="2" type="ORF">IF129_22955</name>
</gene>
<comment type="caution">
    <text evidence="2">The sequence shown here is derived from an EMBL/GenBank/DDBJ whole genome shotgun (WGS) entry which is preliminary data.</text>
</comment>
<feature type="domain" description="SseB protein C-terminal" evidence="1">
    <location>
        <begin position="140"/>
        <end position="247"/>
    </location>
</feature>
<organism evidence="2 3">
    <name type="scientific">Streptomyces chumphonensis</name>
    <dbReference type="NCBI Taxonomy" id="1214925"/>
    <lineage>
        <taxon>Bacteria</taxon>
        <taxon>Bacillati</taxon>
        <taxon>Actinomycetota</taxon>
        <taxon>Actinomycetes</taxon>
        <taxon>Kitasatosporales</taxon>
        <taxon>Streptomycetaceae</taxon>
        <taxon>Streptomyces</taxon>
    </lineage>
</organism>
<reference evidence="2" key="1">
    <citation type="submission" date="2020-09" db="EMBL/GenBank/DDBJ databases">
        <title>Secondary metabolite and genome analysis of marine Streptomyces chumphonensis KK1-2T.</title>
        <authorList>
            <person name="Phongsopitanun W."/>
            <person name="Kanchanasin P."/>
            <person name="Pittayakhajonwut P."/>
            <person name="Suwanborirux K."/>
            <person name="Tanasupawat S."/>
        </authorList>
    </citation>
    <scope>NUCLEOTIDE SEQUENCE</scope>
    <source>
        <strain evidence="2">KK1-2</strain>
    </source>
</reference>
<accession>A0A927IF56</accession>
<evidence type="ECO:0000313" key="2">
    <source>
        <dbReference type="EMBL" id="MBD3934409.1"/>
    </source>
</evidence>